<sequence length="263" mass="28267">MVGDGDGRTSRGGCGLEQGRSSGRDNPMSFDPPPAAAFALPRHATLGNFDHSGWVILECKVGDRELMKVGAVNPETAPVCPLELEFEEGENVVLSVLGQNSVHLSGYYIYSYNGENSKQATNEMTLGDNGSAENNDEKQADEAKQSKNVQAELHPQHIRILDNGMTIEDLAQGNVDANIASKGSKVYVRYVCKLSNGDTVDPTGQSSTCKFKLGAGQVISGWDHGIEGMHVGGKRRLCIPLALGYGDVGREDIPPNSWLTYDI</sequence>
<keyword evidence="9" id="KW-1185">Reference proteome</keyword>
<feature type="domain" description="PPIase FKBP-type" evidence="7">
    <location>
        <begin position="183"/>
        <end position="263"/>
    </location>
</feature>
<organism evidence="8 9">
    <name type="scientific">Oryza meyeriana var. granulata</name>
    <dbReference type="NCBI Taxonomy" id="110450"/>
    <lineage>
        <taxon>Eukaryota</taxon>
        <taxon>Viridiplantae</taxon>
        <taxon>Streptophyta</taxon>
        <taxon>Embryophyta</taxon>
        <taxon>Tracheophyta</taxon>
        <taxon>Spermatophyta</taxon>
        <taxon>Magnoliopsida</taxon>
        <taxon>Liliopsida</taxon>
        <taxon>Poales</taxon>
        <taxon>Poaceae</taxon>
        <taxon>BOP clade</taxon>
        <taxon>Oryzoideae</taxon>
        <taxon>Oryzeae</taxon>
        <taxon>Oryzinae</taxon>
        <taxon>Oryza</taxon>
        <taxon>Oryza meyeriana</taxon>
    </lineage>
</organism>
<evidence type="ECO:0000259" key="7">
    <source>
        <dbReference type="PROSITE" id="PS50059"/>
    </source>
</evidence>
<accession>A0A6G1DHF9</accession>
<keyword evidence="4 5" id="KW-0413">Isomerase</keyword>
<comment type="caution">
    <text evidence="8">The sequence shown here is derived from an EMBL/GenBank/DDBJ whole genome shotgun (WGS) entry which is preliminary data.</text>
</comment>
<evidence type="ECO:0000256" key="5">
    <source>
        <dbReference type="PROSITE-ProRule" id="PRU00277"/>
    </source>
</evidence>
<feature type="region of interest" description="Disordered" evidence="6">
    <location>
        <begin position="123"/>
        <end position="149"/>
    </location>
</feature>
<name>A0A6G1DHF9_9ORYZ</name>
<comment type="catalytic activity">
    <reaction evidence="1 5">
        <text>[protein]-peptidylproline (omega=180) = [protein]-peptidylproline (omega=0)</text>
        <dbReference type="Rhea" id="RHEA:16237"/>
        <dbReference type="Rhea" id="RHEA-COMP:10747"/>
        <dbReference type="Rhea" id="RHEA-COMP:10748"/>
        <dbReference type="ChEBI" id="CHEBI:83833"/>
        <dbReference type="ChEBI" id="CHEBI:83834"/>
        <dbReference type="EC" id="5.2.1.8"/>
    </reaction>
</comment>
<proteinExistence type="predicted"/>
<dbReference type="PROSITE" id="PS50059">
    <property type="entry name" value="FKBP_PPIASE"/>
    <property type="match status" value="1"/>
</dbReference>
<reference evidence="8 9" key="1">
    <citation type="submission" date="2019-11" db="EMBL/GenBank/DDBJ databases">
        <title>Whole genome sequence of Oryza granulata.</title>
        <authorList>
            <person name="Li W."/>
        </authorList>
    </citation>
    <scope>NUCLEOTIDE SEQUENCE [LARGE SCALE GENOMIC DNA]</scope>
    <source>
        <strain evidence="9">cv. Menghai</strain>
        <tissue evidence="8">Leaf</tissue>
    </source>
</reference>
<gene>
    <name evidence="8" type="ORF">E2562_012944</name>
</gene>
<evidence type="ECO:0000256" key="1">
    <source>
        <dbReference type="ARBA" id="ARBA00000971"/>
    </source>
</evidence>
<evidence type="ECO:0000256" key="2">
    <source>
        <dbReference type="ARBA" id="ARBA00013194"/>
    </source>
</evidence>
<dbReference type="Pfam" id="PF17800">
    <property type="entry name" value="NPL"/>
    <property type="match status" value="1"/>
</dbReference>
<dbReference type="Gene3D" id="2.60.120.340">
    <property type="entry name" value="Nucleoplasmin core domain"/>
    <property type="match status" value="1"/>
</dbReference>
<dbReference type="InterPro" id="IPR046357">
    <property type="entry name" value="PPIase_dom_sf"/>
</dbReference>
<evidence type="ECO:0000313" key="8">
    <source>
        <dbReference type="EMBL" id="KAF0912028.1"/>
    </source>
</evidence>
<dbReference type="AlphaFoldDB" id="A0A6G1DHF9"/>
<evidence type="ECO:0000313" key="9">
    <source>
        <dbReference type="Proteomes" id="UP000479710"/>
    </source>
</evidence>
<dbReference type="EMBL" id="SPHZ02000006">
    <property type="protein sequence ID" value="KAF0912028.1"/>
    <property type="molecule type" value="Genomic_DNA"/>
</dbReference>
<protein>
    <recommendedName>
        <fullName evidence="2 5">peptidylprolyl isomerase</fullName>
        <ecNumber evidence="2 5">5.2.1.8</ecNumber>
    </recommendedName>
</protein>
<dbReference type="EC" id="5.2.1.8" evidence="2 5"/>
<dbReference type="Pfam" id="PF00254">
    <property type="entry name" value="FKBP_C"/>
    <property type="match status" value="1"/>
</dbReference>
<keyword evidence="3 5" id="KW-0697">Rotamase</keyword>
<dbReference type="InterPro" id="IPR001179">
    <property type="entry name" value="PPIase_FKBP_dom"/>
</dbReference>
<dbReference type="GO" id="GO:0003755">
    <property type="term" value="F:peptidyl-prolyl cis-trans isomerase activity"/>
    <property type="evidence" value="ECO:0007669"/>
    <property type="project" value="UniProtKB-KW"/>
</dbReference>
<feature type="region of interest" description="Disordered" evidence="6">
    <location>
        <begin position="1"/>
        <end position="36"/>
    </location>
</feature>
<dbReference type="PANTHER" id="PTHR43811:SF19">
    <property type="entry name" value="39 KDA FK506-BINDING NUCLEAR PROTEIN"/>
    <property type="match status" value="1"/>
</dbReference>
<evidence type="ECO:0000256" key="4">
    <source>
        <dbReference type="ARBA" id="ARBA00023235"/>
    </source>
</evidence>
<dbReference type="InterPro" id="IPR041232">
    <property type="entry name" value="NPL"/>
</dbReference>
<dbReference type="Proteomes" id="UP000479710">
    <property type="component" value="Unassembled WGS sequence"/>
</dbReference>
<dbReference type="PANTHER" id="PTHR43811">
    <property type="entry name" value="FKBP-TYPE PEPTIDYL-PROLYL CIS-TRANS ISOMERASE FKPA"/>
    <property type="match status" value="1"/>
</dbReference>
<feature type="compositionally biased region" description="Basic and acidic residues" evidence="6">
    <location>
        <begin position="135"/>
        <end position="145"/>
    </location>
</feature>
<evidence type="ECO:0000256" key="3">
    <source>
        <dbReference type="ARBA" id="ARBA00023110"/>
    </source>
</evidence>
<dbReference type="SUPFAM" id="SSF54534">
    <property type="entry name" value="FKBP-like"/>
    <property type="match status" value="1"/>
</dbReference>
<evidence type="ECO:0000256" key="6">
    <source>
        <dbReference type="SAM" id="MobiDB-lite"/>
    </source>
</evidence>
<dbReference type="Gene3D" id="3.10.50.40">
    <property type="match status" value="1"/>
</dbReference>
<feature type="non-terminal residue" evidence="8">
    <location>
        <position position="263"/>
    </location>
</feature>
<dbReference type="OrthoDB" id="1902587at2759"/>